<dbReference type="InterPro" id="IPR054206">
    <property type="entry name" value="DUF6912"/>
</dbReference>
<evidence type="ECO:0000313" key="1">
    <source>
        <dbReference type="EMBL" id="NUU16467.1"/>
    </source>
</evidence>
<sequence>MRIYLPASLDQLDPAAGPLAARRAHAVTPALRAMFPDEDDEGLEFAAQLAAADDSLELLGGQPDAPQLRLVVSVDVPDSAVLAVADGDDVPSAVDLTSAVPQDDVICVHVDEPGAAPDVVLAAAGDESAVDRLDERDLLWYDASELASIPR</sequence>
<gene>
    <name evidence="1" type="ORF">HP550_04300</name>
</gene>
<protein>
    <submittedName>
        <fullName evidence="1">Uncharacterized protein</fullName>
    </submittedName>
</protein>
<reference evidence="1 2" key="1">
    <citation type="submission" date="2020-05" db="EMBL/GenBank/DDBJ databases">
        <title>Genome Sequencing of Type Strains.</title>
        <authorList>
            <person name="Lemaire J.F."/>
            <person name="Inderbitzin P."/>
            <person name="Gregorio O.A."/>
            <person name="Collins S.B."/>
            <person name="Wespe N."/>
            <person name="Knight-Connoni V."/>
        </authorList>
    </citation>
    <scope>NUCLEOTIDE SEQUENCE [LARGE SCALE GENOMIC DNA]</scope>
    <source>
        <strain evidence="1 2">ATCC 25174</strain>
    </source>
</reference>
<comment type="caution">
    <text evidence="1">The sequence shown here is derived from an EMBL/GenBank/DDBJ whole genome shotgun (WGS) entry which is preliminary data.</text>
</comment>
<proteinExistence type="predicted"/>
<dbReference type="EMBL" id="JABMCI010000048">
    <property type="protein sequence ID" value="NUU16467.1"/>
    <property type="molecule type" value="Genomic_DNA"/>
</dbReference>
<dbReference type="RefSeq" id="WP_175346355.1">
    <property type="nucleotide sequence ID" value="NZ_JABMCI010000048.1"/>
</dbReference>
<name>A0A7Y5ZYK7_9CELL</name>
<organism evidence="1 2">
    <name type="scientific">Cellulomonas humilata</name>
    <dbReference type="NCBI Taxonomy" id="144055"/>
    <lineage>
        <taxon>Bacteria</taxon>
        <taxon>Bacillati</taxon>
        <taxon>Actinomycetota</taxon>
        <taxon>Actinomycetes</taxon>
        <taxon>Micrococcales</taxon>
        <taxon>Cellulomonadaceae</taxon>
        <taxon>Cellulomonas</taxon>
    </lineage>
</organism>
<dbReference type="AlphaFoldDB" id="A0A7Y5ZYK7"/>
<keyword evidence="2" id="KW-1185">Reference proteome</keyword>
<dbReference type="Pfam" id="PF21853">
    <property type="entry name" value="DUF6912"/>
    <property type="match status" value="1"/>
</dbReference>
<evidence type="ECO:0000313" key="2">
    <source>
        <dbReference type="Proteomes" id="UP000565724"/>
    </source>
</evidence>
<dbReference type="Proteomes" id="UP000565724">
    <property type="component" value="Unassembled WGS sequence"/>
</dbReference>
<accession>A0A7Y5ZYK7</accession>